<evidence type="ECO:0000313" key="3">
    <source>
        <dbReference type="Proteomes" id="UP001497623"/>
    </source>
</evidence>
<dbReference type="Pfam" id="PF07727">
    <property type="entry name" value="RVT_2"/>
    <property type="match status" value="1"/>
</dbReference>
<proteinExistence type="predicted"/>
<feature type="domain" description="Reverse transcriptase Ty1/copia-type" evidence="1">
    <location>
        <begin position="12"/>
        <end position="250"/>
    </location>
</feature>
<name>A0AAV2RIB8_MEGNR</name>
<comment type="caution">
    <text evidence="2">The sequence shown here is derived from an EMBL/GenBank/DDBJ whole genome shotgun (WGS) entry which is preliminary data.</text>
</comment>
<dbReference type="EMBL" id="CAXKWB010022588">
    <property type="protein sequence ID" value="CAL4124462.1"/>
    <property type="molecule type" value="Genomic_DNA"/>
</dbReference>
<dbReference type="InterPro" id="IPR013103">
    <property type="entry name" value="RVT_2"/>
</dbReference>
<dbReference type="AlphaFoldDB" id="A0AAV2RIB8"/>
<dbReference type="GO" id="GO:0071897">
    <property type="term" value="P:DNA biosynthetic process"/>
    <property type="evidence" value="ECO:0007669"/>
    <property type="project" value="UniProtKB-ARBA"/>
</dbReference>
<reference evidence="2 3" key="1">
    <citation type="submission" date="2024-05" db="EMBL/GenBank/DDBJ databases">
        <authorList>
            <person name="Wallberg A."/>
        </authorList>
    </citation>
    <scope>NUCLEOTIDE SEQUENCE [LARGE SCALE GENOMIC DNA]</scope>
</reference>
<dbReference type="PANTHER" id="PTHR11439">
    <property type="entry name" value="GAG-POL-RELATED RETROTRANSPOSON"/>
    <property type="match status" value="1"/>
</dbReference>
<dbReference type="PANTHER" id="PTHR11439:SF483">
    <property type="entry name" value="PEPTIDE SYNTHASE GLIP-LIKE, PUTATIVE (AFU_ORTHOLOGUE AFUA_3G12920)-RELATED"/>
    <property type="match status" value="1"/>
</dbReference>
<dbReference type="InterPro" id="IPR043502">
    <property type="entry name" value="DNA/RNA_pol_sf"/>
</dbReference>
<dbReference type="CDD" id="cd09272">
    <property type="entry name" value="RNase_HI_RT_Ty1"/>
    <property type="match status" value="1"/>
</dbReference>
<evidence type="ECO:0000313" key="2">
    <source>
        <dbReference type="EMBL" id="CAL4124462.1"/>
    </source>
</evidence>
<gene>
    <name evidence="2" type="ORF">MNOR_LOCUS24525</name>
</gene>
<dbReference type="Proteomes" id="UP001497623">
    <property type="component" value="Unassembled WGS sequence"/>
</dbReference>
<dbReference type="SUPFAM" id="SSF56672">
    <property type="entry name" value="DNA/RNA polymerases"/>
    <property type="match status" value="1"/>
</dbReference>
<evidence type="ECO:0000259" key="1">
    <source>
        <dbReference type="Pfam" id="PF07727"/>
    </source>
</evidence>
<sequence>MDKEMTSLKETNSYDEVPLPDGANLIGSRWVYAVKLKPDGEANHKARFVAKGFSQVAEEDYLETFAPTARKTTVRMVVQEAVNQEMLIHQMDFETAFLNAEVDVNIFIKPPEGYTKEQNTVWKLNKGLYGLKQSSRLWNTLLDKFLCENNFSRSMSDNCLYTYFDNGKSILIVVWVDDLIICASDINLMQSIKQKLNDNFKMKDLGQISYFLGIEFNVSKGCIKMHQTNYAKMILEKYDMIDCKPKQTPCPLGLNKELGNNSPSLSENTLYRQIIGSLMYLMTNTRPDICYIVSFLSQFMVNPTFAHLVLAKRVLRYLKYTLTKGLTFVKSSDGSAIVGYCDSDWGGSLDRHSISGYCYVLNKKGPLISWRCSKQRIIALSSCEAEYVALTVAIQEAKFLRQLLADIQGCTTSGVKLYADNQGAIALAKNPVHHQRTKHIDIKYHFIRFAIEEGIIDLQYIPSGENIADQFTKPLSCVKLADLSMISGPSV</sequence>
<keyword evidence="3" id="KW-1185">Reference proteome</keyword>
<protein>
    <recommendedName>
        <fullName evidence="1">Reverse transcriptase Ty1/copia-type domain-containing protein</fullName>
    </recommendedName>
</protein>
<organism evidence="2 3">
    <name type="scientific">Meganyctiphanes norvegica</name>
    <name type="common">Northern krill</name>
    <name type="synonym">Thysanopoda norvegica</name>
    <dbReference type="NCBI Taxonomy" id="48144"/>
    <lineage>
        <taxon>Eukaryota</taxon>
        <taxon>Metazoa</taxon>
        <taxon>Ecdysozoa</taxon>
        <taxon>Arthropoda</taxon>
        <taxon>Crustacea</taxon>
        <taxon>Multicrustacea</taxon>
        <taxon>Malacostraca</taxon>
        <taxon>Eumalacostraca</taxon>
        <taxon>Eucarida</taxon>
        <taxon>Euphausiacea</taxon>
        <taxon>Euphausiidae</taxon>
        <taxon>Meganyctiphanes</taxon>
    </lineage>
</organism>
<accession>A0AAV2RIB8</accession>